<evidence type="ECO:0000256" key="7">
    <source>
        <dbReference type="SAM" id="Phobius"/>
    </source>
</evidence>
<reference evidence="10" key="1">
    <citation type="journal article" date="2019" name="Int. J. Syst. Evol. Microbiol.">
        <title>The Global Catalogue of Microorganisms (GCM) 10K type strain sequencing project: providing services to taxonomists for standard genome sequencing and annotation.</title>
        <authorList>
            <consortium name="The Broad Institute Genomics Platform"/>
            <consortium name="The Broad Institute Genome Sequencing Center for Infectious Disease"/>
            <person name="Wu L."/>
            <person name="Ma J."/>
        </authorList>
    </citation>
    <scope>NUCLEOTIDE SEQUENCE [LARGE SCALE GENOMIC DNA]</scope>
    <source>
        <strain evidence="10">JCM 17137</strain>
    </source>
</reference>
<evidence type="ECO:0000256" key="1">
    <source>
        <dbReference type="ARBA" id="ARBA00004141"/>
    </source>
</evidence>
<feature type="transmembrane region" description="Helical" evidence="7">
    <location>
        <begin position="181"/>
        <end position="201"/>
    </location>
</feature>
<keyword evidence="3 7" id="KW-0812">Transmembrane</keyword>
<dbReference type="Proteomes" id="UP001500908">
    <property type="component" value="Unassembled WGS sequence"/>
</dbReference>
<evidence type="ECO:0000313" key="10">
    <source>
        <dbReference type="Proteomes" id="UP001500908"/>
    </source>
</evidence>
<evidence type="ECO:0000256" key="5">
    <source>
        <dbReference type="ARBA" id="ARBA00023065"/>
    </source>
</evidence>
<name>A0ABP7G0V4_9ACTN</name>
<dbReference type="EMBL" id="BAABDD010000013">
    <property type="protein sequence ID" value="GAA3749196.1"/>
    <property type="molecule type" value="Genomic_DNA"/>
</dbReference>
<dbReference type="Pfam" id="PF00999">
    <property type="entry name" value="Na_H_Exchanger"/>
    <property type="match status" value="1"/>
</dbReference>
<keyword evidence="10" id="KW-1185">Reference proteome</keyword>
<feature type="transmembrane region" description="Helical" evidence="7">
    <location>
        <begin position="148"/>
        <end position="169"/>
    </location>
</feature>
<dbReference type="PANTHER" id="PTHR32468:SF0">
    <property type="entry name" value="K(+)_H(+) ANTIPORTER 1"/>
    <property type="match status" value="1"/>
</dbReference>
<feature type="transmembrane region" description="Helical" evidence="7">
    <location>
        <begin position="16"/>
        <end position="39"/>
    </location>
</feature>
<dbReference type="InterPro" id="IPR038770">
    <property type="entry name" value="Na+/solute_symporter_sf"/>
</dbReference>
<dbReference type="Gene3D" id="1.20.1530.20">
    <property type="match status" value="1"/>
</dbReference>
<keyword evidence="6 7" id="KW-0472">Membrane</keyword>
<comment type="caution">
    <text evidence="9">The sequence shown here is derived from an EMBL/GenBank/DDBJ whole genome shotgun (WGS) entry which is preliminary data.</text>
</comment>
<accession>A0ABP7G0V4</accession>
<feature type="transmembrane region" description="Helical" evidence="7">
    <location>
        <begin position="328"/>
        <end position="349"/>
    </location>
</feature>
<keyword evidence="4 7" id="KW-1133">Transmembrane helix</keyword>
<evidence type="ECO:0000313" key="9">
    <source>
        <dbReference type="EMBL" id="GAA3749196.1"/>
    </source>
</evidence>
<dbReference type="InterPro" id="IPR050794">
    <property type="entry name" value="CPA2_transporter"/>
</dbReference>
<feature type="transmembrane region" description="Helical" evidence="7">
    <location>
        <begin position="298"/>
        <end position="316"/>
    </location>
</feature>
<feature type="transmembrane region" description="Helical" evidence="7">
    <location>
        <begin position="79"/>
        <end position="100"/>
    </location>
</feature>
<feature type="transmembrane region" description="Helical" evidence="7">
    <location>
        <begin position="213"/>
        <end position="234"/>
    </location>
</feature>
<evidence type="ECO:0000256" key="3">
    <source>
        <dbReference type="ARBA" id="ARBA00022692"/>
    </source>
</evidence>
<dbReference type="RefSeq" id="WP_344972286.1">
    <property type="nucleotide sequence ID" value="NZ_BAABDD010000013.1"/>
</dbReference>
<dbReference type="InterPro" id="IPR006153">
    <property type="entry name" value="Cation/H_exchanger_TM"/>
</dbReference>
<feature type="transmembrane region" description="Helical" evidence="7">
    <location>
        <begin position="387"/>
        <end position="411"/>
    </location>
</feature>
<feature type="transmembrane region" description="Helical" evidence="7">
    <location>
        <begin position="361"/>
        <end position="381"/>
    </location>
</feature>
<proteinExistence type="predicted"/>
<dbReference type="PANTHER" id="PTHR32468">
    <property type="entry name" value="CATION/H + ANTIPORTER"/>
    <property type="match status" value="1"/>
</dbReference>
<organism evidence="9 10">
    <name type="scientific">Salinactinospora qingdaonensis</name>
    <dbReference type="NCBI Taxonomy" id="702744"/>
    <lineage>
        <taxon>Bacteria</taxon>
        <taxon>Bacillati</taxon>
        <taxon>Actinomycetota</taxon>
        <taxon>Actinomycetes</taxon>
        <taxon>Streptosporangiales</taxon>
        <taxon>Nocardiopsidaceae</taxon>
        <taxon>Salinactinospora</taxon>
    </lineage>
</organism>
<protein>
    <submittedName>
        <fullName evidence="9">Cation:proton antiporter</fullName>
    </submittedName>
</protein>
<feature type="transmembrane region" description="Helical" evidence="7">
    <location>
        <begin position="112"/>
        <end position="136"/>
    </location>
</feature>
<keyword evidence="5" id="KW-0406">Ion transport</keyword>
<comment type="subcellular location">
    <subcellularLocation>
        <location evidence="1">Membrane</location>
        <topology evidence="1">Multi-pass membrane protein</topology>
    </subcellularLocation>
</comment>
<evidence type="ECO:0000256" key="2">
    <source>
        <dbReference type="ARBA" id="ARBA00022448"/>
    </source>
</evidence>
<evidence type="ECO:0000259" key="8">
    <source>
        <dbReference type="Pfam" id="PF00999"/>
    </source>
</evidence>
<gene>
    <name evidence="9" type="ORF">GCM10022402_30520</name>
</gene>
<sequence>MEDSIFPATVDENLALAIRILLALVIILTMSALCGRLALVVRQPRVLGEMISGILLGPTLLGLMWPGSQNILFPQEVKSVLYVLSTVGLTFYMFLVGVGVDHGNGDPRGKRATLLAVSGMLPSLLLGAIVGFVSYRELSGSDVTRVEFALFLGGALSLTAFPMLARILYERRLQNSSLGRLALVAASIDDAAAWCLLAVLLSLHSGAGVWQSLWTIASAGGFVVFMLFGVSRLLHPLGARVARRGALGYDGMYTVVIVVLASGLFTDYIGIYSVFGGFIAGLAMPRDRVFREALHSKMMDVVSVLLLPIFFAFSGLNTNLLGVVTPTLVLPFVAVLLAGFIGKFFGCALPMRGFGFSWRESYAVGGLMNARGLMILIFVNIGLSQGLITQGLFSVLVLVAVVTTAVAMPIYRYALPEWLESGISHRPESPVLDQVA</sequence>
<keyword evidence="2" id="KW-0813">Transport</keyword>
<feature type="transmembrane region" description="Helical" evidence="7">
    <location>
        <begin position="46"/>
        <end position="67"/>
    </location>
</feature>
<evidence type="ECO:0000256" key="4">
    <source>
        <dbReference type="ARBA" id="ARBA00022989"/>
    </source>
</evidence>
<evidence type="ECO:0000256" key="6">
    <source>
        <dbReference type="ARBA" id="ARBA00023136"/>
    </source>
</evidence>
<feature type="domain" description="Cation/H+ exchanger transmembrane" evidence="8">
    <location>
        <begin position="32"/>
        <end position="406"/>
    </location>
</feature>